<gene>
    <name evidence="1" type="ORF">BD410DRAFT_549675</name>
</gene>
<protein>
    <recommendedName>
        <fullName evidence="3">F-box domain-containing protein</fullName>
    </recommendedName>
</protein>
<dbReference type="OrthoDB" id="3365698at2759"/>
<sequence>MPSMNITIEERTIDQLISALSRMKGKGGVVGNLSVLFLQSGEALRGDDFATYLVALRCLKSSRDALRVMLHATNDEIHVLQEKCLPFTRQRGIQSLPDDILKNVFEIGYETYDNVYWDHTFPVEVSHVNQRFRSTALCTPRIWTNLTNRMPVAQLETFISRSKATELSIFLDLWESWKDKSGNTETFFEIAKKHSDRWSSFTYQCDMPEDDDDAPNGYIHPSLSQCRHLTLPWLRTLSCKIDCNDEDDRVPNPEAIFATWNMPELNVTCCNLVFEADSDGLWDFRKLFLVLESWSHLNSLSFQISCFQYTLLVFQSSLQNLTSFNMDVGLEVDMAFITKFFSLVEMPALSSIAIAFRDERGTNVGHIIDTICTTACRYSTLEKFTLDTTRTHCAHHDILYTVASHFPFLQEVSFRGT</sequence>
<dbReference type="EMBL" id="ML170221">
    <property type="protein sequence ID" value="TDL17487.1"/>
    <property type="molecule type" value="Genomic_DNA"/>
</dbReference>
<evidence type="ECO:0008006" key="3">
    <source>
        <dbReference type="Google" id="ProtNLM"/>
    </source>
</evidence>
<evidence type="ECO:0000313" key="1">
    <source>
        <dbReference type="EMBL" id="TDL17487.1"/>
    </source>
</evidence>
<proteinExistence type="predicted"/>
<accession>A0A4Y7PPY6</accession>
<name>A0A4Y7PPY6_9AGAM</name>
<dbReference type="AlphaFoldDB" id="A0A4Y7PPY6"/>
<evidence type="ECO:0000313" key="2">
    <source>
        <dbReference type="Proteomes" id="UP000294933"/>
    </source>
</evidence>
<reference evidence="1 2" key="1">
    <citation type="submission" date="2018-06" db="EMBL/GenBank/DDBJ databases">
        <title>A transcriptomic atlas of mushroom development highlights an independent origin of complex multicellularity.</title>
        <authorList>
            <consortium name="DOE Joint Genome Institute"/>
            <person name="Krizsan K."/>
            <person name="Almasi E."/>
            <person name="Merenyi Z."/>
            <person name="Sahu N."/>
            <person name="Viragh M."/>
            <person name="Koszo T."/>
            <person name="Mondo S."/>
            <person name="Kiss B."/>
            <person name="Balint B."/>
            <person name="Kues U."/>
            <person name="Barry K."/>
            <person name="Hegedus J.C."/>
            <person name="Henrissat B."/>
            <person name="Johnson J."/>
            <person name="Lipzen A."/>
            <person name="Ohm R."/>
            <person name="Nagy I."/>
            <person name="Pangilinan J."/>
            <person name="Yan J."/>
            <person name="Xiong Y."/>
            <person name="Grigoriev I.V."/>
            <person name="Hibbett D.S."/>
            <person name="Nagy L.G."/>
        </authorList>
    </citation>
    <scope>NUCLEOTIDE SEQUENCE [LARGE SCALE GENOMIC DNA]</scope>
    <source>
        <strain evidence="1 2">SZMC22713</strain>
    </source>
</reference>
<keyword evidence="2" id="KW-1185">Reference proteome</keyword>
<dbReference type="Proteomes" id="UP000294933">
    <property type="component" value="Unassembled WGS sequence"/>
</dbReference>
<organism evidence="1 2">
    <name type="scientific">Rickenella mellea</name>
    <dbReference type="NCBI Taxonomy" id="50990"/>
    <lineage>
        <taxon>Eukaryota</taxon>
        <taxon>Fungi</taxon>
        <taxon>Dikarya</taxon>
        <taxon>Basidiomycota</taxon>
        <taxon>Agaricomycotina</taxon>
        <taxon>Agaricomycetes</taxon>
        <taxon>Hymenochaetales</taxon>
        <taxon>Rickenellaceae</taxon>
        <taxon>Rickenella</taxon>
    </lineage>
</organism>
<dbReference type="VEuPathDB" id="FungiDB:BD410DRAFT_549675"/>